<feature type="binding site" evidence="7">
    <location>
        <begin position="22"/>
        <end position="24"/>
    </location>
    <ligand>
        <name>substrate</name>
    </ligand>
</feature>
<feature type="binding site" evidence="7">
    <location>
        <begin position="340"/>
        <end position="343"/>
    </location>
    <ligand>
        <name>ATP</name>
        <dbReference type="ChEBI" id="CHEBI:30616"/>
    </ligand>
</feature>
<dbReference type="GO" id="GO:0043531">
    <property type="term" value="F:ADP binding"/>
    <property type="evidence" value="ECO:0007669"/>
    <property type="project" value="TreeGrafter"/>
</dbReference>
<dbReference type="Pfam" id="PF00162">
    <property type="entry name" value="PGK"/>
    <property type="match status" value="1"/>
</dbReference>
<dbReference type="GO" id="GO:0006094">
    <property type="term" value="P:gluconeogenesis"/>
    <property type="evidence" value="ECO:0007669"/>
    <property type="project" value="TreeGrafter"/>
</dbReference>
<keyword evidence="6 7" id="KW-0067">ATP-binding</keyword>
<comment type="caution">
    <text evidence="10">The sequence shown here is derived from an EMBL/GenBank/DDBJ whole genome shotgun (WGS) entry which is preliminary data.</text>
</comment>
<organism evidence="10 11">
    <name type="scientific">Candidatus Magasanikbacteria bacterium RIFOXYA2_FULL_44_8</name>
    <dbReference type="NCBI Taxonomy" id="1798696"/>
    <lineage>
        <taxon>Bacteria</taxon>
        <taxon>Candidatus Magasanikiibacteriota</taxon>
    </lineage>
</organism>
<comment type="catalytic activity">
    <reaction evidence="1 7 9">
        <text>(2R)-3-phosphoglycerate + ATP = (2R)-3-phospho-glyceroyl phosphate + ADP</text>
        <dbReference type="Rhea" id="RHEA:14801"/>
        <dbReference type="ChEBI" id="CHEBI:30616"/>
        <dbReference type="ChEBI" id="CHEBI:57604"/>
        <dbReference type="ChEBI" id="CHEBI:58272"/>
        <dbReference type="ChEBI" id="CHEBI:456216"/>
        <dbReference type="EC" id="2.7.2.3"/>
    </reaction>
</comment>
<evidence type="ECO:0000256" key="2">
    <source>
        <dbReference type="ARBA" id="ARBA00013061"/>
    </source>
</evidence>
<dbReference type="InterPro" id="IPR036043">
    <property type="entry name" value="Phosphoglycerate_kinase_sf"/>
</dbReference>
<feature type="binding site" evidence="7">
    <location>
        <position position="144"/>
    </location>
    <ligand>
        <name>substrate</name>
    </ligand>
</feature>
<evidence type="ECO:0000256" key="1">
    <source>
        <dbReference type="ARBA" id="ARBA00000642"/>
    </source>
</evidence>
<feature type="binding site" evidence="7 8">
    <location>
        <position position="194"/>
    </location>
    <ligand>
        <name>ATP</name>
        <dbReference type="ChEBI" id="CHEBI:30616"/>
    </ligand>
</feature>
<name>A0A1F6NI10_9BACT</name>
<evidence type="ECO:0000256" key="3">
    <source>
        <dbReference type="ARBA" id="ARBA00022679"/>
    </source>
</evidence>
<evidence type="ECO:0000313" key="10">
    <source>
        <dbReference type="EMBL" id="OGH83646.1"/>
    </source>
</evidence>
<dbReference type="Gene3D" id="3.40.50.1260">
    <property type="entry name" value="Phosphoglycerate kinase, N-terminal domain"/>
    <property type="match status" value="2"/>
</dbReference>
<sequence>MAIKSIYQAKNLKNKCVLVRVDFNVPIKNGTVVDTFKIQKSVPTIKYLLNKGAHIVLVSHLGRPTKFDKKLSLRPLVRPLQKLLGIEVCFSDVAHFDNSQYCRVTLLENIRFYPGEEKNDPKFAKQLAGCADIFVLDGFAVAHRESASVSGVTKFLPTYAGLLLAAEIAGLSKIIDKPKKPFVVVLGGAKMETKIPVLKNLLSQADHILVGGGIANTYWWAKGKKIGDSLIDKDYKKEALLYGGNKKIILPVDVIVGPANGKKAKAVATDKLSLKPGLGIYDVGPRTIHLFAQYIKGANTVVWNGALGRFEQKPYQYGTYSVARLMAARAKGKAFGVCGGGETVEVLQKLHLMDDVDLVSTGGGAMLEFLSGAKLPGLKIFHK</sequence>
<keyword evidence="5 7" id="KW-0418">Kinase</keyword>
<reference evidence="10 11" key="1">
    <citation type="journal article" date="2016" name="Nat. Commun.">
        <title>Thousands of microbial genomes shed light on interconnected biogeochemical processes in an aquifer system.</title>
        <authorList>
            <person name="Anantharaman K."/>
            <person name="Brown C.T."/>
            <person name="Hug L.A."/>
            <person name="Sharon I."/>
            <person name="Castelle C.J."/>
            <person name="Probst A.J."/>
            <person name="Thomas B.C."/>
            <person name="Singh A."/>
            <person name="Wilkins M.J."/>
            <person name="Karaoz U."/>
            <person name="Brodie E.L."/>
            <person name="Williams K.H."/>
            <person name="Hubbard S.S."/>
            <person name="Banfield J.F."/>
        </authorList>
    </citation>
    <scope>NUCLEOTIDE SEQUENCE [LARGE SCALE GENOMIC DNA]</scope>
</reference>
<evidence type="ECO:0000256" key="6">
    <source>
        <dbReference type="ARBA" id="ARBA00022840"/>
    </source>
</evidence>
<dbReference type="PANTHER" id="PTHR11406:SF23">
    <property type="entry name" value="PHOSPHOGLYCERATE KINASE 1, CHLOROPLASTIC-RELATED"/>
    <property type="match status" value="1"/>
</dbReference>
<evidence type="ECO:0000313" key="11">
    <source>
        <dbReference type="Proteomes" id="UP000177803"/>
    </source>
</evidence>
<keyword evidence="7" id="KW-0963">Cytoplasm</keyword>
<feature type="binding site" evidence="7 8">
    <location>
        <position position="311"/>
    </location>
    <ligand>
        <name>ATP</name>
        <dbReference type="ChEBI" id="CHEBI:30616"/>
    </ligand>
</feature>
<evidence type="ECO:0000256" key="5">
    <source>
        <dbReference type="ARBA" id="ARBA00022777"/>
    </source>
</evidence>
<protein>
    <recommendedName>
        <fullName evidence="2 7">Phosphoglycerate kinase</fullName>
        <ecNumber evidence="2 7">2.7.2.3</ecNumber>
    </recommendedName>
</protein>
<proteinExistence type="inferred from homology"/>
<comment type="similarity">
    <text evidence="7 9">Belongs to the phosphoglycerate kinase family.</text>
</comment>
<dbReference type="InterPro" id="IPR015824">
    <property type="entry name" value="Phosphoglycerate_kinase_N"/>
</dbReference>
<comment type="caution">
    <text evidence="7">Lacks conserved residue(s) required for the propagation of feature annotation.</text>
</comment>
<dbReference type="GO" id="GO:0006096">
    <property type="term" value="P:glycolytic process"/>
    <property type="evidence" value="ECO:0007669"/>
    <property type="project" value="UniProtKB-UniRule"/>
</dbReference>
<dbReference type="PROSITE" id="PS00111">
    <property type="entry name" value="PGLYCERATE_KINASE"/>
    <property type="match status" value="1"/>
</dbReference>
<dbReference type="GO" id="GO:0005524">
    <property type="term" value="F:ATP binding"/>
    <property type="evidence" value="ECO:0007669"/>
    <property type="project" value="UniProtKB-KW"/>
</dbReference>
<keyword evidence="7" id="KW-0324">Glycolysis</keyword>
<dbReference type="EC" id="2.7.2.3" evidence="2 7"/>
<dbReference type="Proteomes" id="UP000177803">
    <property type="component" value="Unassembled WGS sequence"/>
</dbReference>
<dbReference type="PANTHER" id="PTHR11406">
    <property type="entry name" value="PHOSPHOGLYCERATE KINASE"/>
    <property type="match status" value="1"/>
</dbReference>
<dbReference type="GO" id="GO:0004618">
    <property type="term" value="F:phosphoglycerate kinase activity"/>
    <property type="evidence" value="ECO:0007669"/>
    <property type="project" value="UniProtKB-UniRule"/>
</dbReference>
<keyword evidence="4 7" id="KW-0547">Nucleotide-binding</keyword>
<evidence type="ECO:0000256" key="7">
    <source>
        <dbReference type="HAMAP-Rule" id="MF_00145"/>
    </source>
</evidence>
<dbReference type="PRINTS" id="PR00477">
    <property type="entry name" value="PHGLYCKINASE"/>
</dbReference>
<accession>A0A1F6NI10</accession>
<feature type="binding site" evidence="7">
    <location>
        <begin position="60"/>
        <end position="63"/>
    </location>
    <ligand>
        <name>substrate</name>
    </ligand>
</feature>
<gene>
    <name evidence="7" type="primary">pgk</name>
    <name evidence="10" type="ORF">A2261_02370</name>
</gene>
<dbReference type="SUPFAM" id="SSF53748">
    <property type="entry name" value="Phosphoglycerate kinase"/>
    <property type="match status" value="1"/>
</dbReference>
<evidence type="ECO:0000256" key="8">
    <source>
        <dbReference type="PIRSR" id="PIRSR000724-2"/>
    </source>
</evidence>
<dbReference type="InterPro" id="IPR015911">
    <property type="entry name" value="Phosphoglycerate_kinase_CS"/>
</dbReference>
<dbReference type="EMBL" id="MFQR01000073">
    <property type="protein sequence ID" value="OGH83646.1"/>
    <property type="molecule type" value="Genomic_DNA"/>
</dbReference>
<keyword evidence="3 7" id="KW-0808">Transferase</keyword>
<dbReference type="HAMAP" id="MF_00145">
    <property type="entry name" value="Phosphoglyc_kinase"/>
    <property type="match status" value="1"/>
</dbReference>
<comment type="subcellular location">
    <subcellularLocation>
        <location evidence="7">Cytoplasm</location>
    </subcellularLocation>
</comment>
<dbReference type="PIRSF" id="PIRSF000724">
    <property type="entry name" value="Pgk"/>
    <property type="match status" value="1"/>
</dbReference>
<dbReference type="AlphaFoldDB" id="A0A1F6NI10"/>
<dbReference type="UniPathway" id="UPA00109">
    <property type="reaction ID" value="UER00185"/>
</dbReference>
<dbReference type="GO" id="GO:0005829">
    <property type="term" value="C:cytosol"/>
    <property type="evidence" value="ECO:0007669"/>
    <property type="project" value="TreeGrafter"/>
</dbReference>
<feature type="binding site" evidence="7">
    <location>
        <position position="111"/>
    </location>
    <ligand>
        <name>substrate</name>
    </ligand>
</feature>
<evidence type="ECO:0000256" key="4">
    <source>
        <dbReference type="ARBA" id="ARBA00022741"/>
    </source>
</evidence>
<dbReference type="InterPro" id="IPR001576">
    <property type="entry name" value="Phosphoglycerate_kinase"/>
</dbReference>
<comment type="subunit">
    <text evidence="7">Monomer.</text>
</comment>
<evidence type="ECO:0000256" key="9">
    <source>
        <dbReference type="RuleBase" id="RU000532"/>
    </source>
</evidence>
<comment type="pathway">
    <text evidence="7">Carbohydrate degradation; glycolysis; pyruvate from D-glyceraldehyde 3-phosphate: step 2/5.</text>
</comment>